<keyword evidence="1" id="KW-0732">Signal</keyword>
<dbReference type="Gene3D" id="2.40.128.350">
    <property type="match status" value="1"/>
</dbReference>
<dbReference type="AlphaFoldDB" id="A0A679HDY2"/>
<dbReference type="PROSITE" id="PS51257">
    <property type="entry name" value="PROKAR_LIPOPROTEIN"/>
    <property type="match status" value="1"/>
</dbReference>
<gene>
    <name evidence="4" type="ORF">BatF92_02390</name>
</gene>
<dbReference type="Pfam" id="PF13201">
    <property type="entry name" value="PCMD"/>
    <property type="match status" value="1"/>
</dbReference>
<evidence type="ECO:0000313" key="4">
    <source>
        <dbReference type="EMBL" id="BCA48297.1"/>
    </source>
</evidence>
<dbReference type="InterPro" id="IPR038653">
    <property type="entry name" value="Put_CMD_sf"/>
</dbReference>
<feature type="domain" description="Lipocalin-like" evidence="3">
    <location>
        <begin position="36"/>
        <end position="156"/>
    </location>
</feature>
<name>A0A679HDY2_BACT4</name>
<dbReference type="RefSeq" id="WP_022470880.1">
    <property type="nucleotide sequence ID" value="NZ_AP022660.1"/>
</dbReference>
<dbReference type="EMBL" id="AP022660">
    <property type="protein sequence ID" value="BCA48297.1"/>
    <property type="molecule type" value="Genomic_DNA"/>
</dbReference>
<dbReference type="InterPro" id="IPR025112">
    <property type="entry name" value="PCMD"/>
</dbReference>
<evidence type="ECO:0000256" key="1">
    <source>
        <dbReference type="SAM" id="SignalP"/>
    </source>
</evidence>
<sequence length="509" mass="55021">MKKSLLYLFMLVCSVSLFSSCGDDDDEVKYPIDTDLAGGYIGKLSVVVDGNQMGTTENQKIAIAQSNKGANQIALSLKNFTFLINVGDIEVDPCTVKAIDGGYSFEGQQNLDLVAPLGNCPISILGTVKGSNINIEIGVKVGAPLNQDVKATFVGTKLTGNESSEAKITGFTFDSDVVTEQPVIDDEKGTITFKVSKDAANEALILLPSITVSEKAVVTPASNVKQDFSNNKKVEYTVTAEDGTMKKYSVFISGTNKVVVYDFEDWTVDETQTTPEYQYPIAVGGWASCNQAVVFIKGFGAFAQPNPITYNGPFPINKTEEAHGGNYAAELVSIDTTGSDNMLGQKVPKVTAGSIFLGTFVATNALKDPMTTTLFGIEYTEKPLLVKGFFKYTPGTEFYNSNGVLEPDTKDECALSAVLYEVEDVKKETLDGNNIYTSDKIVASAVYTNTGTSEYTPFELKLEYKKDKEYDPNKKYKFAVIFSASKDGAAYNAAVGSRLLIDDVTIVNE</sequence>
<protein>
    <recommendedName>
        <fullName evidence="6">DUF5018 domain-containing protein</fullName>
    </recommendedName>
</protein>
<accession>A0A679HDY2</accession>
<proteinExistence type="predicted"/>
<feature type="chain" id="PRO_5043212137" description="DUF5018 domain-containing protein" evidence="1">
    <location>
        <begin position="20"/>
        <end position="509"/>
    </location>
</feature>
<dbReference type="Proteomes" id="UP000500882">
    <property type="component" value="Chromosome"/>
</dbReference>
<organism evidence="4 5">
    <name type="scientific">Bacteroides thetaiotaomicron</name>
    <dbReference type="NCBI Taxonomy" id="818"/>
    <lineage>
        <taxon>Bacteria</taxon>
        <taxon>Pseudomonadati</taxon>
        <taxon>Bacteroidota</taxon>
        <taxon>Bacteroidia</taxon>
        <taxon>Bacteroidales</taxon>
        <taxon>Bacteroidaceae</taxon>
        <taxon>Bacteroides</taxon>
    </lineage>
</organism>
<dbReference type="Pfam" id="PF13944">
    <property type="entry name" value="Calycin_like"/>
    <property type="match status" value="1"/>
</dbReference>
<reference evidence="4 5" key="1">
    <citation type="submission" date="2020-02" db="EMBL/GenBank/DDBJ databases">
        <title>Whole-genome sequencing and comparative analysis of the genomes of Bacteroides thetaiotaomicron and Escherichia coli isolated from a healthy resident in Vietnam.</title>
        <authorList>
            <person name="Mohsin M."/>
            <person name="Tanaka K."/>
            <person name="Kawahara R."/>
            <person name="Kondo S."/>
            <person name="Noguchi H."/>
            <person name="Motooka D."/>
            <person name="Nakamura S."/>
            <person name="Khong D.T."/>
            <person name="Nguyen T.N."/>
            <person name="Tran H.T."/>
            <person name="Yamamoto Y."/>
        </authorList>
    </citation>
    <scope>NUCLEOTIDE SEQUENCE [LARGE SCALE GENOMIC DNA]</scope>
    <source>
        <strain evidence="4 5">F9-2</strain>
    </source>
</reference>
<feature type="domain" description="Putative carbohydrate metabolism" evidence="2">
    <location>
        <begin position="262"/>
        <end position="507"/>
    </location>
</feature>
<evidence type="ECO:0000259" key="3">
    <source>
        <dbReference type="Pfam" id="PF13944"/>
    </source>
</evidence>
<evidence type="ECO:0000259" key="2">
    <source>
        <dbReference type="Pfam" id="PF13201"/>
    </source>
</evidence>
<evidence type="ECO:0000313" key="5">
    <source>
        <dbReference type="Proteomes" id="UP000500882"/>
    </source>
</evidence>
<dbReference type="Gene3D" id="2.60.40.2340">
    <property type="match status" value="1"/>
</dbReference>
<dbReference type="InterPro" id="IPR024311">
    <property type="entry name" value="Lipocalin-like"/>
</dbReference>
<dbReference type="Gene3D" id="2.60.120.890">
    <property type="entry name" value="BT2081, beta-jelly-roll domain"/>
    <property type="match status" value="1"/>
</dbReference>
<feature type="signal peptide" evidence="1">
    <location>
        <begin position="1"/>
        <end position="19"/>
    </location>
</feature>
<evidence type="ECO:0008006" key="6">
    <source>
        <dbReference type="Google" id="ProtNLM"/>
    </source>
</evidence>